<name>A0A6V3PNS9_9EUKA</name>
<evidence type="ECO:0000313" key="2">
    <source>
        <dbReference type="EMBL" id="CAE0670126.1"/>
    </source>
</evidence>
<proteinExistence type="predicted"/>
<dbReference type="EMBL" id="HBIV01030491">
    <property type="protein sequence ID" value="CAE0670126.1"/>
    <property type="molecule type" value="Transcribed_RNA"/>
</dbReference>
<protein>
    <submittedName>
        <fullName evidence="1">Uncharacterized protein</fullName>
    </submittedName>
</protein>
<gene>
    <name evidence="1" type="ORF">LGLO00237_LOCUS21757</name>
    <name evidence="2" type="ORF">LGLO00237_LOCUS21760</name>
</gene>
<reference evidence="1" key="1">
    <citation type="submission" date="2021-01" db="EMBL/GenBank/DDBJ databases">
        <authorList>
            <person name="Corre E."/>
            <person name="Pelletier E."/>
            <person name="Niang G."/>
            <person name="Scheremetjew M."/>
            <person name="Finn R."/>
            <person name="Kale V."/>
            <person name="Holt S."/>
            <person name="Cochrane G."/>
            <person name="Meng A."/>
            <person name="Brown T."/>
            <person name="Cohen L."/>
        </authorList>
    </citation>
    <scope>NUCLEOTIDE SEQUENCE</scope>
    <source>
        <strain evidence="1">CCCM811</strain>
    </source>
</reference>
<dbReference type="EMBL" id="HBIV01030488">
    <property type="protein sequence ID" value="CAE0670123.1"/>
    <property type="molecule type" value="Transcribed_RNA"/>
</dbReference>
<organism evidence="1">
    <name type="scientific">Lotharella globosa</name>
    <dbReference type="NCBI Taxonomy" id="91324"/>
    <lineage>
        <taxon>Eukaryota</taxon>
        <taxon>Sar</taxon>
        <taxon>Rhizaria</taxon>
        <taxon>Cercozoa</taxon>
        <taxon>Chlorarachniophyceae</taxon>
        <taxon>Lotharella</taxon>
    </lineage>
</organism>
<accession>A0A6V3PNS9</accession>
<sequence length="200" mass="22436">MGRIRQVLESFQSNNANLIGSARLEGCRVLADTPPKYGIDAQFILKLDRTQDLKPQCLRVLADAKVEGQSLLQRLGAREYEITRLEDKHAASSCTAYEIRIPLRPMNKALGVIEKVWRDGPSVVIAHHVSTTVDDIVVPVVKACLRNADVKELMEVSENRAYLTELTHYIGNTIAGQGGWSIYIVALSQLVVDYWQYEVR</sequence>
<dbReference type="AlphaFoldDB" id="A0A6V3PNS9"/>
<evidence type="ECO:0000313" key="1">
    <source>
        <dbReference type="EMBL" id="CAE0670123.1"/>
    </source>
</evidence>